<evidence type="ECO:0000313" key="7">
    <source>
        <dbReference type="EMBL" id="KAK7129669.1"/>
    </source>
</evidence>
<feature type="chain" id="PRO_5042969587" description="Ig-like domain-containing protein" evidence="5">
    <location>
        <begin position="21"/>
        <end position="901"/>
    </location>
</feature>
<reference evidence="7 8" key="1">
    <citation type="submission" date="2024-02" db="EMBL/GenBank/DDBJ databases">
        <title>Chromosome-level genome assembly of the Eurasian Minnow (Phoxinus phoxinus).</title>
        <authorList>
            <person name="Oriowo T.O."/>
            <person name="Martin S."/>
            <person name="Stange M."/>
            <person name="Chrysostomakis Y."/>
            <person name="Brown T."/>
            <person name="Winkler S."/>
            <person name="Kukowka S."/>
            <person name="Myers E.W."/>
            <person name="Bohne A."/>
        </authorList>
    </citation>
    <scope>NUCLEOTIDE SEQUENCE [LARGE SCALE GENOMIC DNA]</scope>
    <source>
        <strain evidence="7">ZFMK-TIS-60720</strain>
        <tissue evidence="7">Whole Organism</tissue>
    </source>
</reference>
<proteinExistence type="predicted"/>
<evidence type="ECO:0000256" key="3">
    <source>
        <dbReference type="ARBA" id="ARBA00023157"/>
    </source>
</evidence>
<dbReference type="Gene3D" id="2.60.40.10">
    <property type="entry name" value="Immunoglobulins"/>
    <property type="match status" value="7"/>
</dbReference>
<dbReference type="AlphaFoldDB" id="A0AAN9GW72"/>
<feature type="transmembrane region" description="Helical" evidence="4">
    <location>
        <begin position="755"/>
        <end position="775"/>
    </location>
</feature>
<evidence type="ECO:0000259" key="6">
    <source>
        <dbReference type="PROSITE" id="PS50835"/>
    </source>
</evidence>
<dbReference type="GO" id="GO:0016020">
    <property type="term" value="C:membrane"/>
    <property type="evidence" value="ECO:0007669"/>
    <property type="project" value="UniProtKB-SubCell"/>
</dbReference>
<feature type="domain" description="Ig-like" evidence="6">
    <location>
        <begin position="651"/>
        <end position="738"/>
    </location>
</feature>
<dbReference type="InterPro" id="IPR036179">
    <property type="entry name" value="Ig-like_dom_sf"/>
</dbReference>
<keyword evidence="5" id="KW-0732">Signal</keyword>
<evidence type="ECO:0000256" key="5">
    <source>
        <dbReference type="SAM" id="SignalP"/>
    </source>
</evidence>
<evidence type="ECO:0000256" key="1">
    <source>
        <dbReference type="ARBA" id="ARBA00004167"/>
    </source>
</evidence>
<feature type="signal peptide" evidence="5">
    <location>
        <begin position="1"/>
        <end position="20"/>
    </location>
</feature>
<dbReference type="Proteomes" id="UP001364617">
    <property type="component" value="Unassembled WGS sequence"/>
</dbReference>
<dbReference type="SMART" id="SM00408">
    <property type="entry name" value="IGc2"/>
    <property type="match status" value="4"/>
</dbReference>
<feature type="domain" description="Ig-like" evidence="6">
    <location>
        <begin position="183"/>
        <end position="290"/>
    </location>
</feature>
<dbReference type="SUPFAM" id="SSF48726">
    <property type="entry name" value="Immunoglobulin"/>
    <property type="match status" value="6"/>
</dbReference>
<gene>
    <name evidence="7" type="ORF">R3I93_019343</name>
</gene>
<comment type="caution">
    <text evidence="7">The sequence shown here is derived from an EMBL/GenBank/DDBJ whole genome shotgun (WGS) entry which is preliminary data.</text>
</comment>
<accession>A0AAN9GW72</accession>
<keyword evidence="3" id="KW-1015">Disulfide bond</keyword>
<evidence type="ECO:0000256" key="2">
    <source>
        <dbReference type="ARBA" id="ARBA00023136"/>
    </source>
</evidence>
<dbReference type="InterPro" id="IPR013162">
    <property type="entry name" value="CD80_C2-set"/>
</dbReference>
<feature type="domain" description="Ig-like" evidence="6">
    <location>
        <begin position="295"/>
        <end position="379"/>
    </location>
</feature>
<protein>
    <recommendedName>
        <fullName evidence="6">Ig-like domain-containing protein</fullName>
    </recommendedName>
</protein>
<evidence type="ECO:0000313" key="8">
    <source>
        <dbReference type="Proteomes" id="UP001364617"/>
    </source>
</evidence>
<feature type="domain" description="Ig-like" evidence="6">
    <location>
        <begin position="384"/>
        <end position="468"/>
    </location>
</feature>
<dbReference type="Pfam" id="PF08205">
    <property type="entry name" value="C2-set_2"/>
    <property type="match status" value="1"/>
</dbReference>
<name>A0AAN9GW72_9TELE</name>
<dbReference type="PROSITE" id="PS50835">
    <property type="entry name" value="IG_LIKE"/>
    <property type="match status" value="6"/>
</dbReference>
<comment type="subcellular location">
    <subcellularLocation>
        <location evidence="1">Membrane</location>
        <topology evidence="1">Single-pass membrane protein</topology>
    </subcellularLocation>
</comment>
<dbReference type="InterPro" id="IPR007110">
    <property type="entry name" value="Ig-like_dom"/>
</dbReference>
<dbReference type="Pfam" id="PF13927">
    <property type="entry name" value="Ig_3"/>
    <property type="match status" value="1"/>
</dbReference>
<keyword evidence="2 4" id="KW-0472">Membrane</keyword>
<keyword evidence="4" id="KW-1133">Transmembrane helix</keyword>
<sequence>MMDISVTFLLTGCLIQGVFCVFNISLPERVEALRGSCVFIPCTFDINDEYVKALTEDAKRIWFKDTSPTAVFNSSSPDTGLLKGEIFGSPTEKNCTTRFDEVNQSHNGSYYFRIEAKNKDKELKFSYKKNNEYRCSQVEIGVIDSPPKPTVSLFKDQQEVKKVKETEVKKVKETEVMEETEVKKVTEVKEVKKETEVKKGKEVKEGSSVNLRCSTKIFCSSRPASLTWSSSPEHLLNESVTQQQRQEQTELISDLIFTVTHRHHLANFTCTVTHHLQELQTTKHKSRTLRVQYAPKNTSAHVNGSGVVLEGRSVTLSCSSDANPPVLNYTWYRDTEEPLKPVPSGPNLTISNTDPTHSGRYVCTAQNEHGAQNASVMLDVQYAPKNTSAHVNASGVVLEGRSVTLSCSSDANPPVLNYTWYRDTEEPLKPVQSGPTLTISNTDPTHSGRYVCTAQNEHGAQNASVMLDVQYAPKNTSAHVNGSGVVLEGRSVTLSCSSDANPPVLNYTWYRDTEEPLKPVPSGPNLTISNTDPTHSGRYVCTAQNEHGAQNASVMLDVQYAPKNTSLSFFPSGTMMEGRPVTLTCSTDAKPAAQNFSWYKETGSQFELLQTGFNHTYVVSNPTHSARYRCTAQNQHGQHNTTIQLAAQFAPKISSSCNKSSKITCVCEAHGNPPPKLEWRLSGNVLANSTNTFIRNETSESTSLKSVLIFHQPLTDTDVLQCFSANTLGTASASQRFHPVPQTHGTETRFHHPSVLLGLAVGASVMMVLCIMAVYNERRRNPKPSGTRQDETSGLILSQIATASDGDGEYVYGNKAVTSRAPESLHYSSIDFTNAEPASGEIRGVSSLTEEYAVIRYHSAGDAASATDLMKDQSPQDSSAKITDVSSEDTIYENMTCVLDV</sequence>
<dbReference type="Pfam" id="PF13895">
    <property type="entry name" value="Ig_2"/>
    <property type="match status" value="3"/>
</dbReference>
<dbReference type="InterPro" id="IPR003598">
    <property type="entry name" value="Ig_sub2"/>
</dbReference>
<feature type="domain" description="Ig-like" evidence="6">
    <location>
        <begin position="562"/>
        <end position="646"/>
    </location>
</feature>
<dbReference type="InterPro" id="IPR013783">
    <property type="entry name" value="Ig-like_fold"/>
</dbReference>
<keyword evidence="4" id="KW-0812">Transmembrane</keyword>
<evidence type="ECO:0000256" key="4">
    <source>
        <dbReference type="SAM" id="Phobius"/>
    </source>
</evidence>
<dbReference type="SMART" id="SM00409">
    <property type="entry name" value="IG"/>
    <property type="match status" value="6"/>
</dbReference>
<feature type="domain" description="Ig-like" evidence="6">
    <location>
        <begin position="473"/>
        <end position="557"/>
    </location>
</feature>
<organism evidence="7 8">
    <name type="scientific">Phoxinus phoxinus</name>
    <name type="common">Eurasian minnow</name>
    <dbReference type="NCBI Taxonomy" id="58324"/>
    <lineage>
        <taxon>Eukaryota</taxon>
        <taxon>Metazoa</taxon>
        <taxon>Chordata</taxon>
        <taxon>Craniata</taxon>
        <taxon>Vertebrata</taxon>
        <taxon>Euteleostomi</taxon>
        <taxon>Actinopterygii</taxon>
        <taxon>Neopterygii</taxon>
        <taxon>Teleostei</taxon>
        <taxon>Ostariophysi</taxon>
        <taxon>Cypriniformes</taxon>
        <taxon>Leuciscidae</taxon>
        <taxon>Phoxininae</taxon>
        <taxon>Phoxinus</taxon>
    </lineage>
</organism>
<dbReference type="CDD" id="cd00096">
    <property type="entry name" value="Ig"/>
    <property type="match status" value="4"/>
</dbReference>
<dbReference type="PANTHER" id="PTHR46013:SF4">
    <property type="entry name" value="B-CELL RECEPTOR CD22-RELATED"/>
    <property type="match status" value="1"/>
</dbReference>
<dbReference type="InterPro" id="IPR003599">
    <property type="entry name" value="Ig_sub"/>
</dbReference>
<keyword evidence="8" id="KW-1185">Reference proteome</keyword>
<dbReference type="EMBL" id="JAYKXH010000021">
    <property type="protein sequence ID" value="KAK7129669.1"/>
    <property type="molecule type" value="Genomic_DNA"/>
</dbReference>
<dbReference type="PANTHER" id="PTHR46013">
    <property type="entry name" value="VASCULAR CELL ADHESION MOLECULE 1"/>
    <property type="match status" value="1"/>
</dbReference>